<evidence type="ECO:0000256" key="3">
    <source>
        <dbReference type="ARBA" id="ARBA00022801"/>
    </source>
</evidence>
<dbReference type="CDD" id="cd07061">
    <property type="entry name" value="HP_HAP_like"/>
    <property type="match status" value="1"/>
</dbReference>
<feature type="region of interest" description="Disordered" evidence="4">
    <location>
        <begin position="342"/>
        <end position="366"/>
    </location>
</feature>
<dbReference type="EMBL" id="JPKY01000159">
    <property type="protein sequence ID" value="KFH40886.1"/>
    <property type="molecule type" value="Genomic_DNA"/>
</dbReference>
<evidence type="ECO:0000256" key="1">
    <source>
        <dbReference type="ARBA" id="ARBA00005375"/>
    </source>
</evidence>
<evidence type="ECO:0000256" key="4">
    <source>
        <dbReference type="SAM" id="MobiDB-lite"/>
    </source>
</evidence>
<feature type="compositionally biased region" description="Low complexity" evidence="4">
    <location>
        <begin position="72"/>
        <end position="82"/>
    </location>
</feature>
<dbReference type="AlphaFoldDB" id="A0A086SUV4"/>
<dbReference type="InterPro" id="IPR050645">
    <property type="entry name" value="Histidine_acid_phosphatase"/>
</dbReference>
<dbReference type="PROSITE" id="PS00616">
    <property type="entry name" value="HIS_ACID_PHOSPHAT_1"/>
    <property type="match status" value="1"/>
</dbReference>
<dbReference type="PANTHER" id="PTHR11567:SF110">
    <property type="entry name" value="2-PHOSPHOXYLOSE PHOSPHATASE 1"/>
    <property type="match status" value="1"/>
</dbReference>
<dbReference type="Gene3D" id="3.40.50.1240">
    <property type="entry name" value="Phosphoglycerate mutase-like"/>
    <property type="match status" value="1"/>
</dbReference>
<keyword evidence="3" id="KW-0378">Hydrolase</keyword>
<dbReference type="HOGENOM" id="CLU_030431_3_1_1"/>
<dbReference type="PANTHER" id="PTHR11567">
    <property type="entry name" value="ACID PHOSPHATASE-RELATED"/>
    <property type="match status" value="1"/>
</dbReference>
<proteinExistence type="inferred from homology"/>
<keyword evidence="6" id="KW-1185">Reference proteome</keyword>
<dbReference type="EC" id="3.1.3.8" evidence="2"/>
<accession>A0A086SUV4</accession>
<comment type="similarity">
    <text evidence="1">Belongs to the histidine acid phosphatase family.</text>
</comment>
<gene>
    <name evidence="5" type="ORF">ACRE_084100</name>
</gene>
<dbReference type="SUPFAM" id="SSF53254">
    <property type="entry name" value="Phosphoglycerate mutase-like"/>
    <property type="match status" value="1"/>
</dbReference>
<sequence>MTTLQPRPPYTDAELADLYPAHLQLQLVQVLLRHGERTPVAARFQNTGLPAFWPYCSAVRHLRSAVLDPDTSSSSSSSSSSSATAADGSGPDNKFSTLAWKRRLETFGRDDQALLAAGPRAELDSICDMGMLTDKGRETATALGRRLRHLYVDRLGFLPPTVSSSTADSLYLRATPIPRALESMQQAFHGLYPPHTRAEDLPPLTVLGRPISEETLFPNEGNCRRFAALARAFAKRAAERWNDSEDMAYLTKRLGKYMPEGSPRVAVDARPRLSGIMDTINATQAHGPDTKLPRDFYDPKVKKIIETIGVEEWYAGYRESQEYRTLGIGSLLGDITARMVGSAERPATADSQQRQQHQQQQSGVRFGLSGCHDTTLAGILASLGAFGHDAWPPFTSHIAVELFRHSSTPPAPSSSSPSPRSWLSVFLPGGSAASPNAIGRKKTSDLSDAERKRLDGYYVRLRYNDQPVTIPGCRTPGNHLEGDESFCTLAAFKSIVDKFTPTDWKQQCRANIDAPAFPSKPEPAGH</sequence>
<evidence type="ECO:0000313" key="5">
    <source>
        <dbReference type="EMBL" id="KFH40886.1"/>
    </source>
</evidence>
<comment type="caution">
    <text evidence="5">The sequence shown here is derived from an EMBL/GenBank/DDBJ whole genome shotgun (WGS) entry which is preliminary data.</text>
</comment>
<name>A0A086SUV4_HAPC1</name>
<dbReference type="STRING" id="857340.A0A086SUV4"/>
<organism evidence="5 6">
    <name type="scientific">Hapsidospora chrysogenum (strain ATCC 11550 / CBS 779.69 / DSM 880 / IAM 14645 / JCM 23072 / IMI 49137)</name>
    <name type="common">Acremonium chrysogenum</name>
    <dbReference type="NCBI Taxonomy" id="857340"/>
    <lineage>
        <taxon>Eukaryota</taxon>
        <taxon>Fungi</taxon>
        <taxon>Dikarya</taxon>
        <taxon>Ascomycota</taxon>
        <taxon>Pezizomycotina</taxon>
        <taxon>Sordariomycetes</taxon>
        <taxon>Hypocreomycetidae</taxon>
        <taxon>Hypocreales</taxon>
        <taxon>Bionectriaceae</taxon>
        <taxon>Hapsidospora</taxon>
    </lineage>
</organism>
<dbReference type="Proteomes" id="UP000029964">
    <property type="component" value="Unassembled WGS sequence"/>
</dbReference>
<feature type="region of interest" description="Disordered" evidence="4">
    <location>
        <begin position="68"/>
        <end position="91"/>
    </location>
</feature>
<dbReference type="InterPro" id="IPR033379">
    <property type="entry name" value="Acid_Pase_AS"/>
</dbReference>
<dbReference type="InterPro" id="IPR029033">
    <property type="entry name" value="His_PPase_superfam"/>
</dbReference>
<evidence type="ECO:0000313" key="6">
    <source>
        <dbReference type="Proteomes" id="UP000029964"/>
    </source>
</evidence>
<evidence type="ECO:0000256" key="2">
    <source>
        <dbReference type="ARBA" id="ARBA00012632"/>
    </source>
</evidence>
<feature type="compositionally biased region" description="Low complexity" evidence="4">
    <location>
        <begin position="352"/>
        <end position="361"/>
    </location>
</feature>
<dbReference type="OrthoDB" id="10257284at2759"/>
<reference evidence="6" key="1">
    <citation type="journal article" date="2014" name="Genome Announc.">
        <title>Genome sequence and annotation of Acremonium chrysogenum, producer of the beta-lactam antibiotic cephalosporin C.</title>
        <authorList>
            <person name="Terfehr D."/>
            <person name="Dahlmann T.A."/>
            <person name="Specht T."/>
            <person name="Zadra I."/>
            <person name="Kuernsteiner H."/>
            <person name="Kueck U."/>
        </authorList>
    </citation>
    <scope>NUCLEOTIDE SEQUENCE [LARGE SCALE GENOMIC DNA]</scope>
    <source>
        <strain evidence="6">ATCC 11550 / CBS 779.69 / DSM 880 / IAM 14645 / JCM 23072 / IMI 49137</strain>
    </source>
</reference>
<dbReference type="InterPro" id="IPR000560">
    <property type="entry name" value="His_Pase_clade-2"/>
</dbReference>
<dbReference type="Pfam" id="PF00328">
    <property type="entry name" value="His_Phos_2"/>
    <property type="match status" value="1"/>
</dbReference>
<protein>
    <recommendedName>
        <fullName evidence="2">3-phytase</fullName>
        <ecNumber evidence="2">3.1.3.8</ecNumber>
    </recommendedName>
</protein>
<dbReference type="GO" id="GO:0016158">
    <property type="term" value="F:inositol hexakisphosphate 3-phosphatase activity"/>
    <property type="evidence" value="ECO:0007669"/>
    <property type="project" value="UniProtKB-EC"/>
</dbReference>